<feature type="chain" id="PRO_5002684464" evidence="2">
    <location>
        <begin position="23"/>
        <end position="473"/>
    </location>
</feature>
<dbReference type="AlphaFoldDB" id="A5IXV6"/>
<dbReference type="KEGG" id="maa:MAG1670"/>
<evidence type="ECO:0000313" key="4">
    <source>
        <dbReference type="Proteomes" id="UP000007065"/>
    </source>
</evidence>
<dbReference type="NCBIfam" id="NF045959">
    <property type="entry name" value="LppA_rel_LP"/>
    <property type="match status" value="1"/>
</dbReference>
<name>A5IXV6_MYCAP</name>
<feature type="signal peptide" evidence="2">
    <location>
        <begin position="1"/>
        <end position="22"/>
    </location>
</feature>
<dbReference type="GeneID" id="93357928"/>
<accession>A5IXV6</accession>
<evidence type="ECO:0000256" key="2">
    <source>
        <dbReference type="SAM" id="SignalP"/>
    </source>
</evidence>
<proteinExistence type="predicted"/>
<evidence type="ECO:0000313" key="3">
    <source>
        <dbReference type="EMBL" id="CAL58865.1"/>
    </source>
</evidence>
<keyword evidence="4" id="KW-1185">Reference proteome</keyword>
<feature type="region of interest" description="Disordered" evidence="1">
    <location>
        <begin position="26"/>
        <end position="71"/>
    </location>
</feature>
<dbReference type="RefSeq" id="WP_011949347.1">
    <property type="nucleotide sequence ID" value="NC_009497.1"/>
</dbReference>
<dbReference type="EMBL" id="CU179680">
    <property type="protein sequence ID" value="CAL58865.1"/>
    <property type="molecule type" value="Genomic_DNA"/>
</dbReference>
<dbReference type="InterPro" id="IPR019992">
    <property type="entry name" value="Mycoides_lipoprot_LppA/p72"/>
</dbReference>
<protein>
    <submittedName>
        <fullName evidence="3">Uncharacterized protein</fullName>
    </submittedName>
</protein>
<dbReference type="NCBIfam" id="TIGR03490">
    <property type="entry name" value="Mycoplas_LppA"/>
    <property type="match status" value="1"/>
</dbReference>
<dbReference type="HOGENOM" id="CLU_030565_0_0_14"/>
<evidence type="ECO:0000256" key="1">
    <source>
        <dbReference type="SAM" id="MobiDB-lite"/>
    </source>
</evidence>
<keyword evidence="2" id="KW-0732">Signal</keyword>
<organism evidence="3 4">
    <name type="scientific">Mycoplasmopsis agalactiae (strain NCTC 10123 / CIP 59.7 / PG2)</name>
    <name type="common">Mycoplasma agalactiae</name>
    <dbReference type="NCBI Taxonomy" id="347257"/>
    <lineage>
        <taxon>Bacteria</taxon>
        <taxon>Bacillati</taxon>
        <taxon>Mycoplasmatota</taxon>
        <taxon>Mycoplasmoidales</taxon>
        <taxon>Metamycoplasmataceae</taxon>
        <taxon>Mycoplasmopsis</taxon>
    </lineage>
</organism>
<dbReference type="Proteomes" id="UP000007065">
    <property type="component" value="Chromosome"/>
</dbReference>
<dbReference type="STRING" id="347257.MAG1670"/>
<reference evidence="4" key="1">
    <citation type="journal article" date="2007" name="PLoS Genet.">
        <title>Being pathogenic, plastic, and sexual while living with a nearly minimal bacterial genome.</title>
        <authorList>
            <person name="Sirand-Pugnet P."/>
            <person name="Lartigue C."/>
            <person name="Marenda M."/>
            <person name="Jacob D."/>
            <person name="Barre A."/>
            <person name="Barbe V."/>
            <person name="Schenowitz C."/>
            <person name="Mangenot S."/>
            <person name="Couloux A."/>
            <person name="Segurens B."/>
            <person name="de Daruvar A."/>
            <person name="Blanchard A."/>
            <person name="Citti C."/>
        </authorList>
    </citation>
    <scope>NUCLEOTIDE SEQUENCE [LARGE SCALE GENOMIC DNA]</scope>
    <source>
        <strain evidence="4">PG2</strain>
    </source>
</reference>
<sequence>MKRSKKILLTTAFVPLLSTALAAKCEDKENNSSNKKPPAAKPSDPVLPKKPGESQPEPSKPDDTTNNNDVNFSDIESLSKSLKITNYSYSKLDPKTALSEILKDESIFFKDVFGEKVLELYNLKISSESVKYDFDEGLLINLAISFTKKNVTKTFDFTIAGFKKKEQNSNSSNKKENYISAKEPDEKIKGLFPSLIARMLLYVDNPERYKDITSNNKVNYEALLNANGKYFSTNTTPFGPGTKEAFFTYNENLREEYIDKIVAAGYDDSAGTLQLEVEIKNNPEKNSNEPSITKTFSFAGLKKADLQNPTNNVIGFSLTPMSFKNLQIVKSILSKRTKESIKAGENILKDVDENQQKFLKQKIVSELNVYISDSNKAYQDGFSQSAKVLDLPSLGNSFVLYPFFTWIGTESIFDLKLELVTGDTGKLKLSFNIKLPVFAQGIGDLKDYSNSNNKQILIPVFTEANIDQFTFKK</sequence>
<gene>
    <name evidence="3" type="ordered locus">MAG1670</name>
</gene>